<protein>
    <recommendedName>
        <fullName evidence="10">Phosphate transport system permease protein</fullName>
    </recommendedName>
</protein>
<comment type="similarity">
    <text evidence="2 10">Belongs to the binding-protein-dependent transport system permease family. CysTW subfamily.</text>
</comment>
<keyword evidence="4 10" id="KW-1003">Cell membrane</keyword>
<dbReference type="AlphaFoldDB" id="A0A1I4I728"/>
<feature type="transmembrane region" description="Helical" evidence="9">
    <location>
        <begin position="143"/>
        <end position="165"/>
    </location>
</feature>
<feature type="transmembrane region" description="Helical" evidence="9">
    <location>
        <begin position="66"/>
        <end position="99"/>
    </location>
</feature>
<keyword evidence="3 9" id="KW-0813">Transport</keyword>
<dbReference type="PANTHER" id="PTHR30425:SF1">
    <property type="entry name" value="PHOSPHATE TRANSPORT SYSTEM PERMEASE PROTEIN PSTC"/>
    <property type="match status" value="1"/>
</dbReference>
<gene>
    <name evidence="12" type="ORF">SAMN02983006_01324</name>
</gene>
<feature type="transmembrane region" description="Helical" evidence="9">
    <location>
        <begin position="111"/>
        <end position="131"/>
    </location>
</feature>
<dbReference type="RefSeq" id="WP_089861244.1">
    <property type="nucleotide sequence ID" value="NZ_FOTI01000015.1"/>
</dbReference>
<evidence type="ECO:0000256" key="5">
    <source>
        <dbReference type="ARBA" id="ARBA00022592"/>
    </source>
</evidence>
<accession>A0A1I4I728</accession>
<dbReference type="GO" id="GO:0005886">
    <property type="term" value="C:plasma membrane"/>
    <property type="evidence" value="ECO:0007669"/>
    <property type="project" value="UniProtKB-SubCell"/>
</dbReference>
<dbReference type="InterPro" id="IPR011864">
    <property type="entry name" value="Phosphate_PstC"/>
</dbReference>
<comment type="subcellular location">
    <subcellularLocation>
        <location evidence="1 9">Cell membrane</location>
        <topology evidence="1 9">Multi-pass membrane protein</topology>
    </subcellularLocation>
</comment>
<evidence type="ECO:0000256" key="8">
    <source>
        <dbReference type="ARBA" id="ARBA00023136"/>
    </source>
</evidence>
<dbReference type="Gene3D" id="1.10.3720.10">
    <property type="entry name" value="MetI-like"/>
    <property type="match status" value="1"/>
</dbReference>
<dbReference type="PROSITE" id="PS50928">
    <property type="entry name" value="ABC_TM1"/>
    <property type="match status" value="1"/>
</dbReference>
<dbReference type="GO" id="GO:0005315">
    <property type="term" value="F:phosphate transmembrane transporter activity"/>
    <property type="evidence" value="ECO:0007669"/>
    <property type="project" value="InterPro"/>
</dbReference>
<comment type="function">
    <text evidence="10">Part of the binding-protein-dependent transport system for phosphate; probably responsible for the translocation of the substrate across the membrane.</text>
</comment>
<evidence type="ECO:0000256" key="7">
    <source>
        <dbReference type="ARBA" id="ARBA00022989"/>
    </source>
</evidence>
<dbReference type="InterPro" id="IPR051124">
    <property type="entry name" value="Phosphate_Transport_Permease"/>
</dbReference>
<feature type="transmembrane region" description="Helical" evidence="9">
    <location>
        <begin position="14"/>
        <end position="34"/>
    </location>
</feature>
<dbReference type="NCBIfam" id="TIGR02138">
    <property type="entry name" value="phosphate_pstC"/>
    <property type="match status" value="1"/>
</dbReference>
<feature type="transmembrane region" description="Helical" evidence="9">
    <location>
        <begin position="260"/>
        <end position="281"/>
    </location>
</feature>
<sequence>MFNWRTKEKIIKNILLFFAFSSILFLTGIIIVLFKEGAPIFTKVGIHEFLFSSDWYPTYEPPGYGIFNLLAGSIVVTIGAMVIAVPFGVASAIHISYILPQKYKNIVKPTIEMLAGVPSVIYGLFGMKILGPFLQKIFHLPTGLTALTAMIMLGIMALPTIVSLAEDAITAVPKNFRDASLALGANRLETMLRVILPTASSGIVTAIILGMGRAIGETMTVLMVAGGAALFPANILKPVRPMTSTIAAEMGEAPVGSSHYQALFGIAIILFLITLIFNIFADMAQQRFKKKVSGE</sequence>
<dbReference type="GO" id="GO:0006817">
    <property type="term" value="P:phosphate ion transport"/>
    <property type="evidence" value="ECO:0007669"/>
    <property type="project" value="UniProtKB-KW"/>
</dbReference>
<dbReference type="Pfam" id="PF00528">
    <property type="entry name" value="BPD_transp_1"/>
    <property type="match status" value="1"/>
</dbReference>
<feature type="transmembrane region" description="Helical" evidence="9">
    <location>
        <begin position="194"/>
        <end position="215"/>
    </location>
</feature>
<evidence type="ECO:0000256" key="6">
    <source>
        <dbReference type="ARBA" id="ARBA00022692"/>
    </source>
</evidence>
<dbReference type="InterPro" id="IPR000515">
    <property type="entry name" value="MetI-like"/>
</dbReference>
<evidence type="ECO:0000256" key="4">
    <source>
        <dbReference type="ARBA" id="ARBA00022475"/>
    </source>
</evidence>
<organism evidence="12 13">
    <name type="scientific">Halanaerobium salsuginis</name>
    <dbReference type="NCBI Taxonomy" id="29563"/>
    <lineage>
        <taxon>Bacteria</taxon>
        <taxon>Bacillati</taxon>
        <taxon>Bacillota</taxon>
        <taxon>Clostridia</taxon>
        <taxon>Halanaerobiales</taxon>
        <taxon>Halanaerobiaceae</taxon>
        <taxon>Halanaerobium</taxon>
    </lineage>
</organism>
<keyword evidence="5 10" id="KW-0592">Phosphate transport</keyword>
<evidence type="ECO:0000313" key="12">
    <source>
        <dbReference type="EMBL" id="SFL50199.1"/>
    </source>
</evidence>
<proteinExistence type="inferred from homology"/>
<dbReference type="SUPFAM" id="SSF161098">
    <property type="entry name" value="MetI-like"/>
    <property type="match status" value="1"/>
</dbReference>
<dbReference type="EMBL" id="FOTI01000015">
    <property type="protein sequence ID" value="SFL50199.1"/>
    <property type="molecule type" value="Genomic_DNA"/>
</dbReference>
<evidence type="ECO:0000256" key="3">
    <source>
        <dbReference type="ARBA" id="ARBA00022448"/>
    </source>
</evidence>
<keyword evidence="8 9" id="KW-0472">Membrane</keyword>
<evidence type="ECO:0000256" key="2">
    <source>
        <dbReference type="ARBA" id="ARBA00007069"/>
    </source>
</evidence>
<evidence type="ECO:0000256" key="10">
    <source>
        <dbReference type="RuleBase" id="RU363054"/>
    </source>
</evidence>
<dbReference type="STRING" id="29563.SAMN02983006_01324"/>
<evidence type="ECO:0000256" key="9">
    <source>
        <dbReference type="RuleBase" id="RU363032"/>
    </source>
</evidence>
<feature type="domain" description="ABC transmembrane type-1" evidence="11">
    <location>
        <begin position="70"/>
        <end position="281"/>
    </location>
</feature>
<dbReference type="OrthoDB" id="9785113at2"/>
<evidence type="ECO:0000256" key="1">
    <source>
        <dbReference type="ARBA" id="ARBA00004651"/>
    </source>
</evidence>
<keyword evidence="7 9" id="KW-1133">Transmembrane helix</keyword>
<dbReference type="CDD" id="cd06261">
    <property type="entry name" value="TM_PBP2"/>
    <property type="match status" value="1"/>
</dbReference>
<evidence type="ECO:0000313" key="13">
    <source>
        <dbReference type="Proteomes" id="UP000199006"/>
    </source>
</evidence>
<dbReference type="PANTHER" id="PTHR30425">
    <property type="entry name" value="PHOSPHATE TRANSPORT SYSTEM PERMEASE PROTEIN PST"/>
    <property type="match status" value="1"/>
</dbReference>
<dbReference type="InterPro" id="IPR035906">
    <property type="entry name" value="MetI-like_sf"/>
</dbReference>
<reference evidence="12 13" key="1">
    <citation type="submission" date="2016-10" db="EMBL/GenBank/DDBJ databases">
        <authorList>
            <person name="de Groot N.N."/>
        </authorList>
    </citation>
    <scope>NUCLEOTIDE SEQUENCE [LARGE SCALE GENOMIC DNA]</scope>
    <source>
        <strain evidence="12 13">ATCC 51327</strain>
    </source>
</reference>
<keyword evidence="6 9" id="KW-0812">Transmembrane</keyword>
<keyword evidence="13" id="KW-1185">Reference proteome</keyword>
<dbReference type="Proteomes" id="UP000199006">
    <property type="component" value="Unassembled WGS sequence"/>
</dbReference>
<evidence type="ECO:0000259" key="11">
    <source>
        <dbReference type="PROSITE" id="PS50928"/>
    </source>
</evidence>
<name>A0A1I4I728_9FIRM</name>